<feature type="domain" description="AT3G52170-like helix-turn-helix" evidence="2">
    <location>
        <begin position="50"/>
        <end position="98"/>
    </location>
</feature>
<gene>
    <name evidence="3" type="ORF">QVD17_36183</name>
</gene>
<feature type="compositionally biased region" description="Low complexity" evidence="1">
    <location>
        <begin position="302"/>
        <end position="312"/>
    </location>
</feature>
<dbReference type="Pfam" id="PF25896">
    <property type="entry name" value="HTH_AT3G52170"/>
    <property type="match status" value="1"/>
</dbReference>
<dbReference type="PANTHER" id="PTHR34568">
    <property type="entry name" value="RRM DOMAIN-CONTAINING PROTEIN"/>
    <property type="match status" value="1"/>
</dbReference>
<organism evidence="3 4">
    <name type="scientific">Tagetes erecta</name>
    <name type="common">African marigold</name>
    <dbReference type="NCBI Taxonomy" id="13708"/>
    <lineage>
        <taxon>Eukaryota</taxon>
        <taxon>Viridiplantae</taxon>
        <taxon>Streptophyta</taxon>
        <taxon>Embryophyta</taxon>
        <taxon>Tracheophyta</taxon>
        <taxon>Spermatophyta</taxon>
        <taxon>Magnoliopsida</taxon>
        <taxon>eudicotyledons</taxon>
        <taxon>Gunneridae</taxon>
        <taxon>Pentapetalae</taxon>
        <taxon>asterids</taxon>
        <taxon>campanulids</taxon>
        <taxon>Asterales</taxon>
        <taxon>Asteraceae</taxon>
        <taxon>Asteroideae</taxon>
        <taxon>Heliantheae alliance</taxon>
        <taxon>Tageteae</taxon>
        <taxon>Tagetes</taxon>
    </lineage>
</organism>
<protein>
    <recommendedName>
        <fullName evidence="2">AT3G52170-like helix-turn-helix domain-containing protein</fullName>
    </recommendedName>
</protein>
<dbReference type="Proteomes" id="UP001229421">
    <property type="component" value="Unassembled WGS sequence"/>
</dbReference>
<sequence length="374" mass="41868">MVKHFSNRVTPVSLRRSEKMQVTKGGFVGRTCAIAKLNDSSGGKKSKRRSKEERKGMVETFVKRYQTSNNGNFPSLYLTHKEVGGSYYTVREIFRELIQENRVLAPPKLPPGEQNMENLDSFLENNPLGSISFDPNVHGLPPKDNQTLVNEYESRREKVLNSKWMSETLRQNLGKDDIVNGSSHSTIENEEFVEPKHTELLKGRVLEGHKDESEEVEPLEGQIHHVSEDVVVETFPLRPGSSMVYNVDVKTSENEVLDGDLELETGNNSNAVVHTKFEAELLTSLKESTNEHIASSSQYLDSHSSTSSPQHSTFEKTITNTDKPKMRPNDPVQKPTADAILNRINLLLNVDSLAGQIHLCALGQNLSSLGCWSL</sequence>
<dbReference type="AlphaFoldDB" id="A0AAD8NH60"/>
<evidence type="ECO:0000256" key="1">
    <source>
        <dbReference type="SAM" id="MobiDB-lite"/>
    </source>
</evidence>
<feature type="region of interest" description="Disordered" evidence="1">
    <location>
        <begin position="293"/>
        <end position="334"/>
    </location>
</feature>
<proteinExistence type="predicted"/>
<keyword evidence="4" id="KW-1185">Reference proteome</keyword>
<dbReference type="PANTHER" id="PTHR34568:SF7">
    <property type="match status" value="1"/>
</dbReference>
<evidence type="ECO:0000313" key="3">
    <source>
        <dbReference type="EMBL" id="KAK1409654.1"/>
    </source>
</evidence>
<evidence type="ECO:0000259" key="2">
    <source>
        <dbReference type="Pfam" id="PF25896"/>
    </source>
</evidence>
<dbReference type="EMBL" id="JAUHHV010000010">
    <property type="protein sequence ID" value="KAK1409654.1"/>
    <property type="molecule type" value="Genomic_DNA"/>
</dbReference>
<dbReference type="InterPro" id="IPR058941">
    <property type="entry name" value="HTH_AT3G52170-like"/>
</dbReference>
<accession>A0AAD8NH60</accession>
<reference evidence="3" key="1">
    <citation type="journal article" date="2023" name="bioRxiv">
        <title>Improved chromosome-level genome assembly for marigold (Tagetes erecta).</title>
        <authorList>
            <person name="Jiang F."/>
            <person name="Yuan L."/>
            <person name="Wang S."/>
            <person name="Wang H."/>
            <person name="Xu D."/>
            <person name="Wang A."/>
            <person name="Fan W."/>
        </authorList>
    </citation>
    <scope>NUCLEOTIDE SEQUENCE</scope>
    <source>
        <strain evidence="3">WSJ</strain>
        <tissue evidence="3">Leaf</tissue>
    </source>
</reference>
<name>A0AAD8NH60_TARER</name>
<comment type="caution">
    <text evidence="3">The sequence shown here is derived from an EMBL/GenBank/DDBJ whole genome shotgun (WGS) entry which is preliminary data.</text>
</comment>
<dbReference type="InterPro" id="IPR058942">
    <property type="entry name" value="AT3G52170-like"/>
</dbReference>
<evidence type="ECO:0000313" key="4">
    <source>
        <dbReference type="Proteomes" id="UP001229421"/>
    </source>
</evidence>